<keyword evidence="2" id="KW-1185">Reference proteome</keyword>
<proteinExistence type="predicted"/>
<evidence type="ECO:0008006" key="3">
    <source>
        <dbReference type="Google" id="ProtNLM"/>
    </source>
</evidence>
<protein>
    <recommendedName>
        <fullName evidence="3">Restriction endonuclease</fullName>
    </recommendedName>
</protein>
<accession>A0A976UBA1</accession>
<name>A0A976UBA1_9CAUD</name>
<sequence>MSEKSFIHKAFRNNETGGTDFEIKIRIQEILKKYGISCIIPSQNEKYFGVRPDLIDRKNNFVLESNGSIHDKNKVILQDEFKVKTYKENKVLIGAISPDVIQYLIEIEASPLECCLVGILYSLKYSDGLKANF</sequence>
<dbReference type="EMBL" id="ON649698">
    <property type="protein sequence ID" value="UVF62211.1"/>
    <property type="molecule type" value="Genomic_DNA"/>
</dbReference>
<dbReference type="Proteomes" id="UP001156951">
    <property type="component" value="Segment"/>
</dbReference>
<organism evidence="1 2">
    <name type="scientific">Nitrososphaeria virus YSH_1032793</name>
    <dbReference type="NCBI Taxonomy" id="3071320"/>
    <lineage>
        <taxon>Viruses</taxon>
        <taxon>Duplodnaviria</taxon>
        <taxon>Heunggongvirae</taxon>
        <taxon>Uroviricota</taxon>
        <taxon>Caudoviricetes</taxon>
        <taxon>Juravirales</taxon>
        <taxon>Yanlukaviridae</taxon>
        <taxon>Sweetvirus</taxon>
        <taxon>Sweetvirus yangshanense</taxon>
    </lineage>
</organism>
<evidence type="ECO:0000313" key="2">
    <source>
        <dbReference type="Proteomes" id="UP001156951"/>
    </source>
</evidence>
<evidence type="ECO:0000313" key="1">
    <source>
        <dbReference type="EMBL" id="UVF62211.1"/>
    </source>
</evidence>
<reference evidence="1 2" key="1">
    <citation type="submission" date="2022-05" db="EMBL/GenBank/DDBJ databases">
        <title>Diverse viruses of marine archaea discovered using metagenomics.</title>
        <authorList>
            <person name="Zhou Y."/>
        </authorList>
    </citation>
    <scope>NUCLEOTIDE SEQUENCE [LARGE SCALE GENOMIC DNA]</scope>
    <source>
        <strain evidence="1">YSH_1032793</strain>
    </source>
</reference>